<comment type="subcellular location">
    <subcellularLocation>
        <location evidence="1">Membrane</location>
        <topology evidence="1">Single-pass membrane protein</topology>
    </subcellularLocation>
</comment>
<dbReference type="PANTHER" id="PTHR34951">
    <property type="entry name" value="B6F COMPLEX SUBUNIT, PUTATIVE, EXPRESSED-RELATED"/>
    <property type="match status" value="1"/>
</dbReference>
<dbReference type="GO" id="GO:0016020">
    <property type="term" value="C:membrane"/>
    <property type="evidence" value="ECO:0007669"/>
    <property type="project" value="UniProtKB-SubCell"/>
</dbReference>
<dbReference type="SUPFAM" id="SSF103441">
    <property type="entry name" value="PetM subunit of the cytochrome b6f complex"/>
    <property type="match status" value="1"/>
</dbReference>
<dbReference type="AlphaFoldDB" id="A0AAV0RMP5"/>
<evidence type="ECO:0000313" key="9">
    <source>
        <dbReference type="Proteomes" id="UP001154282"/>
    </source>
</evidence>
<evidence type="ECO:0000313" key="8">
    <source>
        <dbReference type="EMBL" id="CAI0558551.1"/>
    </source>
</evidence>
<proteinExistence type="inferred from homology"/>
<reference evidence="8" key="1">
    <citation type="submission" date="2022-08" db="EMBL/GenBank/DDBJ databases">
        <authorList>
            <person name="Gutierrez-Valencia J."/>
        </authorList>
    </citation>
    <scope>NUCLEOTIDE SEQUENCE</scope>
</reference>
<dbReference type="HAMAP" id="MF_00396">
    <property type="entry name" value="Cytb6_f_PetM"/>
    <property type="match status" value="1"/>
</dbReference>
<evidence type="ECO:0000256" key="3">
    <source>
        <dbReference type="ARBA" id="ARBA00022692"/>
    </source>
</evidence>
<dbReference type="GO" id="GO:0009512">
    <property type="term" value="C:cytochrome b6f complex"/>
    <property type="evidence" value="ECO:0007669"/>
    <property type="project" value="InterPro"/>
</dbReference>
<evidence type="ECO:0008006" key="10">
    <source>
        <dbReference type="Google" id="ProtNLM"/>
    </source>
</evidence>
<evidence type="ECO:0000256" key="2">
    <source>
        <dbReference type="ARBA" id="ARBA00022448"/>
    </source>
</evidence>
<gene>
    <name evidence="8" type="ORF">LITE_LOCUS48821</name>
</gene>
<evidence type="ECO:0000256" key="6">
    <source>
        <dbReference type="ARBA" id="ARBA00023136"/>
    </source>
</evidence>
<evidence type="ECO:0000256" key="1">
    <source>
        <dbReference type="ARBA" id="ARBA00004167"/>
    </source>
</evidence>
<keyword evidence="9" id="KW-1185">Reference proteome</keyword>
<dbReference type="Proteomes" id="UP001154282">
    <property type="component" value="Unassembled WGS sequence"/>
</dbReference>
<keyword evidence="2" id="KW-0813">Transport</keyword>
<sequence length="125" mass="12337">MASAAAAAAAVTGAVVTIGNCNTAQQTKSTTKMVSIGGLNSYGGLKAHNSVAALGQSVCADQGFAKIVSSMRKSGGGNGGGALSAKCSRVDEIFQIAAIMNGLTLVGVAMGFVLLRIEAAVEESE</sequence>
<evidence type="ECO:0000256" key="5">
    <source>
        <dbReference type="ARBA" id="ARBA00022989"/>
    </source>
</evidence>
<evidence type="ECO:0000256" key="4">
    <source>
        <dbReference type="ARBA" id="ARBA00022982"/>
    </source>
</evidence>
<protein>
    <recommendedName>
        <fullName evidence="10">PetM of cytochrome b6/f complex subunit 7</fullName>
    </recommendedName>
</protein>
<keyword evidence="5 7" id="KW-1133">Transmembrane helix</keyword>
<keyword evidence="4" id="KW-0249">Electron transport</keyword>
<name>A0AAV0RMP5_9ROSI</name>
<organism evidence="8 9">
    <name type="scientific">Linum tenue</name>
    <dbReference type="NCBI Taxonomy" id="586396"/>
    <lineage>
        <taxon>Eukaryota</taxon>
        <taxon>Viridiplantae</taxon>
        <taxon>Streptophyta</taxon>
        <taxon>Embryophyta</taxon>
        <taxon>Tracheophyta</taxon>
        <taxon>Spermatophyta</taxon>
        <taxon>Magnoliopsida</taxon>
        <taxon>eudicotyledons</taxon>
        <taxon>Gunneridae</taxon>
        <taxon>Pentapetalae</taxon>
        <taxon>rosids</taxon>
        <taxon>fabids</taxon>
        <taxon>Malpighiales</taxon>
        <taxon>Linaceae</taxon>
        <taxon>Linum</taxon>
    </lineage>
</organism>
<accession>A0AAV0RMP5</accession>
<dbReference type="InterPro" id="IPR053333">
    <property type="entry name" value="Cytochrome_b6-f_sub7"/>
</dbReference>
<dbReference type="Pfam" id="PF08041">
    <property type="entry name" value="PetM"/>
    <property type="match status" value="1"/>
</dbReference>
<evidence type="ECO:0000256" key="7">
    <source>
        <dbReference type="SAM" id="Phobius"/>
    </source>
</evidence>
<dbReference type="InterPro" id="IPR012595">
    <property type="entry name" value="PetM_cyt_b6/f_cplx_su7"/>
</dbReference>
<keyword evidence="3 7" id="KW-0812">Transmembrane</keyword>
<dbReference type="EMBL" id="CAMGYJ010000011">
    <property type="protein sequence ID" value="CAI0558551.1"/>
    <property type="molecule type" value="Genomic_DNA"/>
</dbReference>
<keyword evidence="6 7" id="KW-0472">Membrane</keyword>
<feature type="transmembrane region" description="Helical" evidence="7">
    <location>
        <begin position="93"/>
        <end position="115"/>
    </location>
</feature>
<dbReference type="PANTHER" id="PTHR34951:SF1">
    <property type="entry name" value="B6F COMPLEX SUBUNIT, PUTATIVE, EXPRESSED-RELATED"/>
    <property type="match status" value="1"/>
</dbReference>
<comment type="caution">
    <text evidence="8">The sequence shown here is derived from an EMBL/GenBank/DDBJ whole genome shotgun (WGS) entry which is preliminary data.</text>
</comment>